<name>A0A0F9EV48_9ZZZZ</name>
<reference evidence="1" key="1">
    <citation type="journal article" date="2015" name="Nature">
        <title>Complex archaea that bridge the gap between prokaryotes and eukaryotes.</title>
        <authorList>
            <person name="Spang A."/>
            <person name="Saw J.H."/>
            <person name="Jorgensen S.L."/>
            <person name="Zaremba-Niedzwiedzka K."/>
            <person name="Martijn J."/>
            <person name="Lind A.E."/>
            <person name="van Eijk R."/>
            <person name="Schleper C."/>
            <person name="Guy L."/>
            <person name="Ettema T.J."/>
        </authorList>
    </citation>
    <scope>NUCLEOTIDE SEQUENCE</scope>
</reference>
<dbReference type="EMBL" id="LAZR01023592">
    <property type="protein sequence ID" value="KKL77988.1"/>
    <property type="molecule type" value="Genomic_DNA"/>
</dbReference>
<organism evidence="1">
    <name type="scientific">marine sediment metagenome</name>
    <dbReference type="NCBI Taxonomy" id="412755"/>
    <lineage>
        <taxon>unclassified sequences</taxon>
        <taxon>metagenomes</taxon>
        <taxon>ecological metagenomes</taxon>
    </lineage>
</organism>
<evidence type="ECO:0000313" key="1">
    <source>
        <dbReference type="EMBL" id="KKL77988.1"/>
    </source>
</evidence>
<sequence length="192" mass="22123">AGEWAFGNQDSLAFPTIYVRLSDDTDPDTKFAADNDYLEATYDDPAYQWDFSYPQPADSLRIWEIIDRSLTLIPPKWDLEGERILTNERQINMRYTPQFTDTAKFDILYEDGLVFAIATKLSIILPNKRTFKGDMKLQFDEAISKAKKYNAIESNIRFEKSLQSQRPNTLWQSRGRGSGRLSFVDGGSREVL</sequence>
<gene>
    <name evidence="1" type="ORF">LCGC14_2029330</name>
</gene>
<accession>A0A0F9EV48</accession>
<proteinExistence type="predicted"/>
<dbReference type="AlphaFoldDB" id="A0A0F9EV48"/>
<comment type="caution">
    <text evidence="1">The sequence shown here is derived from an EMBL/GenBank/DDBJ whole genome shotgun (WGS) entry which is preliminary data.</text>
</comment>
<protein>
    <submittedName>
        <fullName evidence="1">Uncharacterized protein</fullName>
    </submittedName>
</protein>
<feature type="non-terminal residue" evidence="1">
    <location>
        <position position="1"/>
    </location>
</feature>